<dbReference type="Proteomes" id="UP000726170">
    <property type="component" value="Unassembled WGS sequence"/>
</dbReference>
<keyword evidence="1" id="KW-0812">Transmembrane</keyword>
<reference evidence="2 3" key="1">
    <citation type="submission" date="2021-06" db="EMBL/GenBank/DDBJ databases">
        <authorList>
            <person name="Sun Q."/>
            <person name="Li D."/>
        </authorList>
    </citation>
    <scope>NUCLEOTIDE SEQUENCE [LARGE SCALE GENOMIC DNA]</scope>
    <source>
        <strain evidence="2 3">MSJ-11</strain>
    </source>
</reference>
<keyword evidence="1" id="KW-1133">Transmembrane helix</keyword>
<evidence type="ECO:0000313" key="3">
    <source>
        <dbReference type="Proteomes" id="UP000726170"/>
    </source>
</evidence>
<evidence type="ECO:0000313" key="2">
    <source>
        <dbReference type="EMBL" id="MBU5483234.1"/>
    </source>
</evidence>
<proteinExistence type="predicted"/>
<organism evidence="2 3">
    <name type="scientific">Clostridium mobile</name>
    <dbReference type="NCBI Taxonomy" id="2841512"/>
    <lineage>
        <taxon>Bacteria</taxon>
        <taxon>Bacillati</taxon>
        <taxon>Bacillota</taxon>
        <taxon>Clostridia</taxon>
        <taxon>Eubacteriales</taxon>
        <taxon>Clostridiaceae</taxon>
        <taxon>Clostridium</taxon>
    </lineage>
</organism>
<keyword evidence="3" id="KW-1185">Reference proteome</keyword>
<dbReference type="CDD" id="cd06166">
    <property type="entry name" value="Sortase_D_2"/>
    <property type="match status" value="1"/>
</dbReference>
<gene>
    <name evidence="2" type="ORF">KQI86_02770</name>
</gene>
<dbReference type="RefSeq" id="WP_216437631.1">
    <property type="nucleotide sequence ID" value="NZ_JAHLQF010000001.1"/>
</dbReference>
<name>A0ABS6EFQ6_9CLOT</name>
<dbReference type="EMBL" id="JAHLQF010000001">
    <property type="protein sequence ID" value="MBU5483234.1"/>
    <property type="molecule type" value="Genomic_DNA"/>
</dbReference>
<feature type="transmembrane region" description="Helical" evidence="1">
    <location>
        <begin position="6"/>
        <end position="29"/>
    </location>
</feature>
<protein>
    <submittedName>
        <fullName evidence="2">Class D sortase</fullName>
    </submittedName>
</protein>
<accession>A0ABS6EFQ6</accession>
<dbReference type="InterPro" id="IPR005754">
    <property type="entry name" value="Sortase"/>
</dbReference>
<dbReference type="NCBIfam" id="TIGR01076">
    <property type="entry name" value="sortase_fam"/>
    <property type="match status" value="1"/>
</dbReference>
<sequence length="210" mass="23695">MKNIKIMGIVLIFIGIIIISYTFGTKYWATQKQNNMTKNYEEKIKKHRQMAESTFKNLDKSLTEDLRDENNSNEQPSSEDSDAIGILIIPKIDLKVTVSKGTDMETLKYAVGHFEGTAMPGEKGNLCIAGHRSYTYGEYFNRLDELEKGDEIILETIDGSYKYIVSAVKVVLPDQIEVLNPTENATITLVTCTPIRVATHRLIINAKLED</sequence>
<dbReference type="InterPro" id="IPR042000">
    <property type="entry name" value="Sortase_D_2"/>
</dbReference>
<evidence type="ECO:0000256" key="1">
    <source>
        <dbReference type="SAM" id="Phobius"/>
    </source>
</evidence>
<keyword evidence="1" id="KW-0472">Membrane</keyword>
<dbReference type="Pfam" id="PF04203">
    <property type="entry name" value="Sortase"/>
    <property type="match status" value="1"/>
</dbReference>
<comment type="caution">
    <text evidence="2">The sequence shown here is derived from an EMBL/GenBank/DDBJ whole genome shotgun (WGS) entry which is preliminary data.</text>
</comment>